<sequence length="211" mass="24272">MTTSNLLPYNSNETDMAIVGYNCTFDDPCRWFSEGITTDRWRLAHGKPEALLWLASAGTIQRPAELFALIELHGEQADRFLSDKIPCQDGNATLSFTYWIVEIVRINDLFWPEFQIIGDAKLEVCLIDSLNEKFNCTDMLSAQPIPRKVLLSLPQVQEPFRVISLKLNLICILIFTEILCNQFVPKSFAINLFLHIYTDHCLCHRSLLYRI</sequence>
<reference evidence="3" key="1">
    <citation type="submission" date="2016-06" db="UniProtKB">
        <authorList>
            <consortium name="WormBaseParasite"/>
        </authorList>
    </citation>
    <scope>IDENTIFICATION</scope>
</reference>
<protein>
    <submittedName>
        <fullName evidence="3">MAM domain-containing protein</fullName>
    </submittedName>
</protein>
<evidence type="ECO:0000313" key="3">
    <source>
        <dbReference type="WBParaSite" id="OFLC_0001238801-mRNA-1"/>
    </source>
</evidence>
<organism evidence="3">
    <name type="scientific">Onchocerca flexuosa</name>
    <dbReference type="NCBI Taxonomy" id="387005"/>
    <lineage>
        <taxon>Eukaryota</taxon>
        <taxon>Metazoa</taxon>
        <taxon>Ecdysozoa</taxon>
        <taxon>Nematoda</taxon>
        <taxon>Chromadorea</taxon>
        <taxon>Rhabditida</taxon>
        <taxon>Spirurina</taxon>
        <taxon>Spiruromorpha</taxon>
        <taxon>Filarioidea</taxon>
        <taxon>Onchocercidae</taxon>
        <taxon>Onchocerca</taxon>
    </lineage>
</organism>
<keyword evidence="2" id="KW-1185">Reference proteome</keyword>
<dbReference type="Proteomes" id="UP000267606">
    <property type="component" value="Unassembled WGS sequence"/>
</dbReference>
<dbReference type="AlphaFoldDB" id="A0A183HY25"/>
<reference evidence="1 2" key="2">
    <citation type="submission" date="2018-11" db="EMBL/GenBank/DDBJ databases">
        <authorList>
            <consortium name="Pathogen Informatics"/>
        </authorList>
    </citation>
    <scope>NUCLEOTIDE SEQUENCE [LARGE SCALE GENOMIC DNA]</scope>
</reference>
<accession>A0A183HY25</accession>
<evidence type="ECO:0000313" key="2">
    <source>
        <dbReference type="Proteomes" id="UP000267606"/>
    </source>
</evidence>
<evidence type="ECO:0000313" key="1">
    <source>
        <dbReference type="EMBL" id="VDP11206.1"/>
    </source>
</evidence>
<gene>
    <name evidence="1" type="ORF">OFLC_LOCUS12387</name>
</gene>
<name>A0A183HY25_9BILA</name>
<dbReference type="WBParaSite" id="OFLC_0001238801-mRNA-1">
    <property type="protein sequence ID" value="OFLC_0001238801-mRNA-1"/>
    <property type="gene ID" value="OFLC_0001238801"/>
</dbReference>
<proteinExistence type="predicted"/>
<dbReference type="EMBL" id="UZAJ01039833">
    <property type="protein sequence ID" value="VDP11206.1"/>
    <property type="molecule type" value="Genomic_DNA"/>
</dbReference>